<dbReference type="InterPro" id="IPR026777">
    <property type="entry name" value="PRM1"/>
</dbReference>
<evidence type="ECO:0000256" key="7">
    <source>
        <dbReference type="ARBA" id="ARBA00022989"/>
    </source>
</evidence>
<comment type="function">
    <text evidence="1 10">Involved in cell fusion during mating by stabilizing the plasma membrane fusion event.</text>
</comment>
<organism evidence="12 13">
    <name type="scientific">Ascodesmis nigricans</name>
    <dbReference type="NCBI Taxonomy" id="341454"/>
    <lineage>
        <taxon>Eukaryota</taxon>
        <taxon>Fungi</taxon>
        <taxon>Dikarya</taxon>
        <taxon>Ascomycota</taxon>
        <taxon>Pezizomycotina</taxon>
        <taxon>Pezizomycetes</taxon>
        <taxon>Pezizales</taxon>
        <taxon>Ascodesmidaceae</taxon>
        <taxon>Ascodesmis</taxon>
    </lineage>
</organism>
<dbReference type="PANTHER" id="PTHR31030">
    <property type="entry name" value="PLASMA MEMBRANE FUSION PROTEIN PRM1"/>
    <property type="match status" value="1"/>
</dbReference>
<dbReference type="FunCoup" id="A0A4S2MTH1">
    <property type="interactions" value="19"/>
</dbReference>
<feature type="compositionally biased region" description="Basic and acidic residues" evidence="11">
    <location>
        <begin position="720"/>
        <end position="732"/>
    </location>
</feature>
<evidence type="ECO:0000256" key="11">
    <source>
        <dbReference type="SAM" id="MobiDB-lite"/>
    </source>
</evidence>
<evidence type="ECO:0000256" key="3">
    <source>
        <dbReference type="ARBA" id="ARBA00010780"/>
    </source>
</evidence>
<dbReference type="AlphaFoldDB" id="A0A4S2MTH1"/>
<accession>A0A4S2MTH1</accession>
<name>A0A4S2MTH1_9PEZI</name>
<evidence type="ECO:0000313" key="13">
    <source>
        <dbReference type="Proteomes" id="UP000298138"/>
    </source>
</evidence>
<evidence type="ECO:0000256" key="9">
    <source>
        <dbReference type="ARBA" id="ARBA00023180"/>
    </source>
</evidence>
<evidence type="ECO:0000256" key="4">
    <source>
        <dbReference type="ARBA" id="ARBA00022475"/>
    </source>
</evidence>
<keyword evidence="4 10" id="KW-1003">Cell membrane</keyword>
<dbReference type="GO" id="GO:0032220">
    <property type="term" value="P:plasma membrane fusion involved in cytogamy"/>
    <property type="evidence" value="ECO:0007669"/>
    <property type="project" value="TreeGrafter"/>
</dbReference>
<protein>
    <recommendedName>
        <fullName evidence="10">Plasma membrane fusion protein PRM1</fullName>
    </recommendedName>
</protein>
<evidence type="ECO:0000256" key="8">
    <source>
        <dbReference type="ARBA" id="ARBA00023136"/>
    </source>
</evidence>
<feature type="transmembrane region" description="Helical" evidence="10">
    <location>
        <begin position="590"/>
        <end position="609"/>
    </location>
</feature>
<comment type="similarity">
    <text evidence="3 10">Belongs to the PRM1 family.</text>
</comment>
<dbReference type="STRING" id="341454.A0A4S2MTH1"/>
<keyword evidence="9" id="KW-0325">Glycoprotein</keyword>
<feature type="transmembrane region" description="Helical" evidence="10">
    <location>
        <begin position="124"/>
        <end position="144"/>
    </location>
</feature>
<evidence type="ECO:0000256" key="10">
    <source>
        <dbReference type="RuleBase" id="RU366035"/>
    </source>
</evidence>
<feature type="region of interest" description="Disordered" evidence="11">
    <location>
        <begin position="655"/>
        <end position="732"/>
    </location>
</feature>
<feature type="transmembrane region" description="Helical" evidence="10">
    <location>
        <begin position="36"/>
        <end position="54"/>
    </location>
</feature>
<dbReference type="EMBL" id="ML220129">
    <property type="protein sequence ID" value="TGZ79802.1"/>
    <property type="molecule type" value="Genomic_DNA"/>
</dbReference>
<keyword evidence="7 10" id="KW-1133">Transmembrane helix</keyword>
<feature type="region of interest" description="Disordered" evidence="11">
    <location>
        <begin position="1"/>
        <end position="22"/>
    </location>
</feature>
<dbReference type="Proteomes" id="UP000298138">
    <property type="component" value="Unassembled WGS sequence"/>
</dbReference>
<dbReference type="GO" id="GO:0043332">
    <property type="term" value="C:mating projection tip"/>
    <property type="evidence" value="ECO:0007669"/>
    <property type="project" value="UniProtKB-UniRule"/>
</dbReference>
<sequence length="732" mass="79606">MDCPSYEDATSPPRRPPPTTGDLKPYLGLQARLSQIWFNRWTLLLFLVLVRVLLSSQSLNSDLNSAQDKALSACTSVESMGTAMASMPHYMSSGVNEIAASGIEAAVAALEKTLLLLITAVQEIVIFIINVVTSTYLCLITFAIKGSVGLVVDATKEITEFLNKASADIFDGIQKEIGGFQSSLNNVMKAVEKVPSFFGADIDIPEIKLPTVDRLKNGLKIPTEFVGKMEEFEKGLPDFKEVQKAANDVIRIPFQKIHKAVNESLTSYTFDRSIFPVPAKEKLTFCSSDPFILTFFNNLFKTITTLKWALIGTLLALSLLAMIPMSYREIRRWRLTRDRAYTLTDPARNFDPIDIVMISAHPHSSEFGLKLAGKVQSRRRQMLVRWAVAYVTTPAALFVLALGVAGLAGVLCQYIVLKQVEGKAPELAREVGGFAGLVVDKLDAVSGKWGESMNSAVKGVEGDLNGNLFGWVKEGTDALNGTLNTLVDEMTKGIDGLLGDSPLKKPLKDVLDCLLFFKIQGIQTALTWVHTNAHVSLPRLPPTTFSSGASDSMGSSDSFLSNPGAKASDEITDVVLQLTTKWAKMLRQEAIIAACITAIWFLCLLIALIRTAVLFNGKDSVRGEGGPQPKVEAMGADQIARQQVHANLYAHQMTGGSWGQGERKGSQGSVGPFGGMFANTSPGDEGETPLERRYRGEGGMEERVRMGAVGGGKGSFENPGWRRDSLHAKSTW</sequence>
<dbReference type="GO" id="GO:0005886">
    <property type="term" value="C:plasma membrane"/>
    <property type="evidence" value="ECO:0007669"/>
    <property type="project" value="UniProtKB-SubCell"/>
</dbReference>
<proteinExistence type="inferred from homology"/>
<dbReference type="PANTHER" id="PTHR31030:SF1">
    <property type="entry name" value="PLASMA MEMBRANE FUSION PROTEIN PRM1"/>
    <property type="match status" value="1"/>
</dbReference>
<evidence type="ECO:0000256" key="2">
    <source>
        <dbReference type="ARBA" id="ARBA00004651"/>
    </source>
</evidence>
<evidence type="ECO:0000256" key="5">
    <source>
        <dbReference type="ARBA" id="ARBA00022692"/>
    </source>
</evidence>
<feature type="transmembrane region" description="Helical" evidence="10">
    <location>
        <begin position="387"/>
        <end position="411"/>
    </location>
</feature>
<comment type="subcellular location">
    <subcellularLocation>
        <location evidence="2 10">Cell membrane</location>
        <topology evidence="2 10">Multi-pass membrane protein</topology>
    </subcellularLocation>
</comment>
<evidence type="ECO:0000313" key="12">
    <source>
        <dbReference type="EMBL" id="TGZ79802.1"/>
    </source>
</evidence>
<keyword evidence="13" id="KW-1185">Reference proteome</keyword>
<gene>
    <name evidence="12" type="ORF">EX30DRAFT_333018</name>
</gene>
<dbReference type="InParanoid" id="A0A4S2MTH1"/>
<keyword evidence="6 10" id="KW-0184">Conjugation</keyword>
<dbReference type="OrthoDB" id="5356111at2759"/>
<keyword evidence="5 10" id="KW-0812">Transmembrane</keyword>
<reference evidence="12 13" key="1">
    <citation type="submission" date="2019-04" db="EMBL/GenBank/DDBJ databases">
        <title>Comparative genomics and transcriptomics to analyze fruiting body development in filamentous ascomycetes.</title>
        <authorList>
            <consortium name="DOE Joint Genome Institute"/>
            <person name="Lutkenhaus R."/>
            <person name="Traeger S."/>
            <person name="Breuer J."/>
            <person name="Kuo A."/>
            <person name="Lipzen A."/>
            <person name="Pangilinan J."/>
            <person name="Dilworth D."/>
            <person name="Sandor L."/>
            <person name="Poggeler S."/>
            <person name="Barry K."/>
            <person name="Grigoriev I.V."/>
            <person name="Nowrousian M."/>
        </authorList>
    </citation>
    <scope>NUCLEOTIDE SEQUENCE [LARGE SCALE GENOMIC DNA]</scope>
    <source>
        <strain evidence="12 13">CBS 389.68</strain>
    </source>
</reference>
<feature type="compositionally biased region" description="Basic and acidic residues" evidence="11">
    <location>
        <begin position="689"/>
        <end position="705"/>
    </location>
</feature>
<evidence type="ECO:0000256" key="1">
    <source>
        <dbReference type="ARBA" id="ARBA00002512"/>
    </source>
</evidence>
<keyword evidence="8 10" id="KW-0472">Membrane</keyword>
<feature type="transmembrane region" description="Helical" evidence="10">
    <location>
        <begin position="308"/>
        <end position="327"/>
    </location>
</feature>
<evidence type="ECO:0000256" key="6">
    <source>
        <dbReference type="ARBA" id="ARBA00022971"/>
    </source>
</evidence>